<dbReference type="GO" id="GO:0006281">
    <property type="term" value="P:DNA repair"/>
    <property type="evidence" value="ECO:0007669"/>
    <property type="project" value="TreeGrafter"/>
</dbReference>
<dbReference type="PANTHER" id="PTHR43434:SF19">
    <property type="entry name" value="PHOSPHONOACETALDEHYDE HYDROLASE"/>
    <property type="match status" value="1"/>
</dbReference>
<comment type="subunit">
    <text evidence="2">Homodimer.</text>
</comment>
<keyword evidence="5" id="KW-0460">Magnesium</keyword>
<dbReference type="Gene3D" id="1.10.150.240">
    <property type="entry name" value="Putative phosphatase, domain 2"/>
    <property type="match status" value="1"/>
</dbReference>
<dbReference type="Pfam" id="PF00702">
    <property type="entry name" value="Hydrolase"/>
    <property type="match status" value="1"/>
</dbReference>
<name>A0A0W8G7P1_9ZZZZ</name>
<keyword evidence="4 7" id="KW-0378">Hydrolase</keyword>
<evidence type="ECO:0000313" key="7">
    <source>
        <dbReference type="EMBL" id="KUG29159.1"/>
    </source>
</evidence>
<dbReference type="InterPro" id="IPR023198">
    <property type="entry name" value="PGP-like_dom2"/>
</dbReference>
<comment type="caution">
    <text evidence="7">The sequence shown here is derived from an EMBL/GenBank/DDBJ whole genome shotgun (WGS) entry which is preliminary data.</text>
</comment>
<dbReference type="GO" id="GO:0005829">
    <property type="term" value="C:cytosol"/>
    <property type="evidence" value="ECO:0007669"/>
    <property type="project" value="TreeGrafter"/>
</dbReference>
<proteinExistence type="inferred from homology"/>
<evidence type="ECO:0000256" key="2">
    <source>
        <dbReference type="ARBA" id="ARBA00011738"/>
    </source>
</evidence>
<dbReference type="InterPro" id="IPR006323">
    <property type="entry name" value="Phosphonoacetald_hydro"/>
</dbReference>
<dbReference type="EC" id="3.11.1.1" evidence="7"/>
<dbReference type="SFLD" id="SFLDS00003">
    <property type="entry name" value="Haloacid_Dehalogenase"/>
    <property type="match status" value="1"/>
</dbReference>
<dbReference type="SUPFAM" id="SSF56784">
    <property type="entry name" value="HAD-like"/>
    <property type="match status" value="1"/>
</dbReference>
<evidence type="ECO:0000256" key="6">
    <source>
        <dbReference type="ARBA" id="ARBA00023270"/>
    </source>
</evidence>
<dbReference type="HAMAP" id="MF_01375">
    <property type="entry name" value="PhnX"/>
    <property type="match status" value="1"/>
</dbReference>
<dbReference type="InterPro" id="IPR050155">
    <property type="entry name" value="HAD-like_hydrolase_sf"/>
</dbReference>
<dbReference type="GO" id="GO:0008967">
    <property type="term" value="F:phosphoglycolate phosphatase activity"/>
    <property type="evidence" value="ECO:0007669"/>
    <property type="project" value="TreeGrafter"/>
</dbReference>
<dbReference type="GO" id="GO:0050194">
    <property type="term" value="F:phosphonoacetaldehyde hydrolase activity"/>
    <property type="evidence" value="ECO:0007669"/>
    <property type="project" value="UniProtKB-EC"/>
</dbReference>
<dbReference type="PANTHER" id="PTHR43434">
    <property type="entry name" value="PHOSPHOGLYCOLATE PHOSPHATASE"/>
    <property type="match status" value="1"/>
</dbReference>
<comment type="cofactor">
    <cofactor evidence="1">
        <name>Mg(2+)</name>
        <dbReference type="ChEBI" id="CHEBI:18420"/>
    </cofactor>
</comment>
<keyword evidence="3" id="KW-0479">Metal-binding</keyword>
<dbReference type="GO" id="GO:0046872">
    <property type="term" value="F:metal ion binding"/>
    <property type="evidence" value="ECO:0007669"/>
    <property type="project" value="UniProtKB-KW"/>
</dbReference>
<evidence type="ECO:0000256" key="1">
    <source>
        <dbReference type="ARBA" id="ARBA00001946"/>
    </source>
</evidence>
<dbReference type="InterPro" id="IPR023214">
    <property type="entry name" value="HAD_sf"/>
</dbReference>
<dbReference type="InterPro" id="IPR036412">
    <property type="entry name" value="HAD-like_sf"/>
</dbReference>
<dbReference type="SFLD" id="SFLDG01129">
    <property type="entry name" value="C1.5:_HAD__Beta-PGM__Phosphata"/>
    <property type="match status" value="1"/>
</dbReference>
<dbReference type="NCBIfam" id="TIGR01422">
    <property type="entry name" value="phosphonatase"/>
    <property type="match status" value="1"/>
</dbReference>
<gene>
    <name evidence="7" type="ORF">ASZ90_000939</name>
</gene>
<dbReference type="FunFam" id="1.10.150.240:FF:000006">
    <property type="entry name" value="Phosphonoacetaldehyde hydrolase"/>
    <property type="match status" value="1"/>
</dbReference>
<dbReference type="GO" id="GO:0019700">
    <property type="term" value="P:organic phosphonate catabolic process"/>
    <property type="evidence" value="ECO:0007669"/>
    <property type="project" value="InterPro"/>
</dbReference>
<sequence length="277" mass="30418">MDIFIRNTAYTGPVRAVVLDWAGTAVDFGCMGPVAVFIEVFARRGVTVTVPEARAPMGLMKKDHIRAMCRMPSVAARWREAFGRDPDEPDVEAMYAETEPLMVEMIARHADPVPGLLEAVAAFRDMGLRIGSTTGYTRPMMEALMPLARERGYAPDFMACPTDAPAGRPFPYMCWQNTVALEVYPLEAVVKIGDTISDIHEGLNAGMWTVGLTEQGNEMGFPEAELSAMAPVRFRERLEAAENRLVNAGAHFLARRIGDCPAIVEEISSRLALGDRP</sequence>
<evidence type="ECO:0000256" key="5">
    <source>
        <dbReference type="ARBA" id="ARBA00022842"/>
    </source>
</evidence>
<keyword evidence="6" id="KW-0704">Schiff base</keyword>
<reference evidence="7" key="1">
    <citation type="journal article" date="2015" name="Proc. Natl. Acad. Sci. U.S.A.">
        <title>Networks of energetic and metabolic interactions define dynamics in microbial communities.</title>
        <authorList>
            <person name="Embree M."/>
            <person name="Liu J.K."/>
            <person name="Al-Bassam M.M."/>
            <person name="Zengler K."/>
        </authorList>
    </citation>
    <scope>NUCLEOTIDE SEQUENCE</scope>
</reference>
<dbReference type="AlphaFoldDB" id="A0A0W8G7P1"/>
<organism evidence="7">
    <name type="scientific">hydrocarbon metagenome</name>
    <dbReference type="NCBI Taxonomy" id="938273"/>
    <lineage>
        <taxon>unclassified sequences</taxon>
        <taxon>metagenomes</taxon>
        <taxon>ecological metagenomes</taxon>
    </lineage>
</organism>
<accession>A0A0W8G7P1</accession>
<dbReference type="CDD" id="cd02586">
    <property type="entry name" value="HAD_PHN"/>
    <property type="match status" value="1"/>
</dbReference>
<dbReference type="Gene3D" id="3.40.50.1000">
    <property type="entry name" value="HAD superfamily/HAD-like"/>
    <property type="match status" value="1"/>
</dbReference>
<evidence type="ECO:0000256" key="4">
    <source>
        <dbReference type="ARBA" id="ARBA00022801"/>
    </source>
</evidence>
<protein>
    <submittedName>
        <fullName evidence="7">Phosphonoacetaldehyde hydrolase</fullName>
        <ecNumber evidence="7">3.11.1.1</ecNumber>
    </submittedName>
</protein>
<evidence type="ECO:0000256" key="3">
    <source>
        <dbReference type="ARBA" id="ARBA00022723"/>
    </source>
</evidence>
<dbReference type="EMBL" id="LNQE01000124">
    <property type="protein sequence ID" value="KUG29159.1"/>
    <property type="molecule type" value="Genomic_DNA"/>
</dbReference>